<accession>A0ABS5JR51</accession>
<dbReference type="RefSeq" id="WP_212213466.1">
    <property type="nucleotide sequence ID" value="NZ_JAGUCO010000001.1"/>
</dbReference>
<dbReference type="InterPro" id="IPR036457">
    <property type="entry name" value="PPM-type-like_dom_sf"/>
</dbReference>
<feature type="domain" description="PPM-type phosphatase" evidence="1">
    <location>
        <begin position="9"/>
        <end position="231"/>
    </location>
</feature>
<comment type="caution">
    <text evidence="2">The sequence shown here is derived from an EMBL/GenBank/DDBJ whole genome shotgun (WGS) entry which is preliminary data.</text>
</comment>
<evidence type="ECO:0000313" key="3">
    <source>
        <dbReference type="Proteomes" id="UP000708576"/>
    </source>
</evidence>
<gene>
    <name evidence="2" type="ORF">KEM10_03330</name>
</gene>
<dbReference type="Proteomes" id="UP000708576">
    <property type="component" value="Unassembled WGS sequence"/>
</dbReference>
<dbReference type="Gene3D" id="3.60.40.10">
    <property type="entry name" value="PPM-type phosphatase domain"/>
    <property type="match status" value="1"/>
</dbReference>
<dbReference type="Pfam" id="PF07228">
    <property type="entry name" value="SpoIIE"/>
    <property type="match status" value="1"/>
</dbReference>
<dbReference type="SMART" id="SM00331">
    <property type="entry name" value="PP2C_SIG"/>
    <property type="match status" value="1"/>
</dbReference>
<dbReference type="SUPFAM" id="SSF81606">
    <property type="entry name" value="PP2C-like"/>
    <property type="match status" value="1"/>
</dbReference>
<evidence type="ECO:0000313" key="2">
    <source>
        <dbReference type="EMBL" id="MBS2097295.1"/>
    </source>
</evidence>
<proteinExistence type="predicted"/>
<organism evidence="2 3">
    <name type="scientific">Carboxylicivirga linearis</name>
    <dbReference type="NCBI Taxonomy" id="1628157"/>
    <lineage>
        <taxon>Bacteria</taxon>
        <taxon>Pseudomonadati</taxon>
        <taxon>Bacteroidota</taxon>
        <taxon>Bacteroidia</taxon>
        <taxon>Marinilabiliales</taxon>
        <taxon>Marinilabiliaceae</taxon>
        <taxon>Carboxylicivirga</taxon>
    </lineage>
</organism>
<protein>
    <submittedName>
        <fullName evidence="2">SpoIIE family protein phosphatase</fullName>
    </submittedName>
</protein>
<evidence type="ECO:0000259" key="1">
    <source>
        <dbReference type="SMART" id="SM00331"/>
    </source>
</evidence>
<dbReference type="InterPro" id="IPR001932">
    <property type="entry name" value="PPM-type_phosphatase-like_dom"/>
</dbReference>
<name>A0ABS5JR51_9BACT</name>
<dbReference type="EMBL" id="JAGUCO010000001">
    <property type="protein sequence ID" value="MBS2097295.1"/>
    <property type="molecule type" value="Genomic_DNA"/>
</dbReference>
<keyword evidence="3" id="KW-1185">Reference proteome</keyword>
<reference evidence="2 3" key="1">
    <citation type="journal article" date="2015" name="Int. J. Syst. Evol. Microbiol.">
        <title>Carboxylicivirga linearis sp. nov., isolated from a sea cucumber culture pond.</title>
        <authorList>
            <person name="Wang F.Q."/>
            <person name="Zhou Y.X."/>
            <person name="Lin X.Z."/>
            <person name="Chen G.J."/>
            <person name="Du Z.J."/>
        </authorList>
    </citation>
    <scope>NUCLEOTIDE SEQUENCE [LARGE SCALE GENOMIC DNA]</scope>
    <source>
        <strain evidence="2 3">FB218</strain>
    </source>
</reference>
<sequence length="395" mass="43956">MQNKHFYIESETCQANKHKQNVCGDSCQSRKIKDEDRFITVLSDGLGSGIKANVVSTMTTGMALQFTSQNNSLEHASEFIMRTLPIDPERKMSYSTFSIIDINCSGEAHLVEYDNPGVLIYRDGHFIDLTYTNLKINRPDQIEAIVKTSRLKLEKEDRIVIVSDGITQSGMGTRVHPSGWGEIGLKEFITNTIEDKPAISAHQLASKILDRAKANDANQLKDDATCQVVYCREPRKLVLASGPPYYKNYDSVMAERLATFEGKKIICGGTTSKIISRELNRPVEVKISNNQLDLPPEASMEGVDLITEGILTLGKVSALLEKTKLNVVEGHGPAEDMVRLLLTSDSILILAGTQINNAHQDPNLPVELEIRRNVIKKIAHTLENKFLKSVTIEYL</sequence>